<evidence type="ECO:0000313" key="5">
    <source>
        <dbReference type="EMBL" id="GGA48534.1"/>
    </source>
</evidence>
<feature type="chain" id="PRO_5037205107" evidence="3">
    <location>
        <begin position="26"/>
        <end position="329"/>
    </location>
</feature>
<dbReference type="InterPro" id="IPR050555">
    <property type="entry name" value="Bact_Solute-Bind_Prot2"/>
</dbReference>
<protein>
    <submittedName>
        <fullName evidence="5">Sugar ABC transporter substrate-binding protein</fullName>
    </submittedName>
</protein>
<keyword evidence="6" id="KW-1185">Reference proteome</keyword>
<keyword evidence="3" id="KW-0732">Signal</keyword>
<dbReference type="PANTHER" id="PTHR30036:SF7">
    <property type="entry name" value="ABC TRANSPORTER PERIPLASMIC-BINDING PROTEIN YPHF"/>
    <property type="match status" value="1"/>
</dbReference>
<comment type="subcellular location">
    <subcellularLocation>
        <location evidence="1">Periplasm</location>
    </subcellularLocation>
</comment>
<comment type="caution">
    <text evidence="5">The sequence shown here is derived from an EMBL/GenBank/DDBJ whole genome shotgun (WGS) entry which is preliminary data.</text>
</comment>
<proteinExistence type="inferred from homology"/>
<feature type="signal peptide" evidence="3">
    <location>
        <begin position="1"/>
        <end position="25"/>
    </location>
</feature>
<dbReference type="SUPFAM" id="SSF53822">
    <property type="entry name" value="Periplasmic binding protein-like I"/>
    <property type="match status" value="1"/>
</dbReference>
<dbReference type="Pfam" id="PF13407">
    <property type="entry name" value="Peripla_BP_4"/>
    <property type="match status" value="1"/>
</dbReference>
<accession>A0A916RBV4</accession>
<evidence type="ECO:0000256" key="3">
    <source>
        <dbReference type="SAM" id="SignalP"/>
    </source>
</evidence>
<dbReference type="GO" id="GO:0030288">
    <property type="term" value="C:outer membrane-bounded periplasmic space"/>
    <property type="evidence" value="ECO:0007669"/>
    <property type="project" value="TreeGrafter"/>
</dbReference>
<dbReference type="EMBL" id="BMKB01000003">
    <property type="protein sequence ID" value="GGA48534.1"/>
    <property type="molecule type" value="Genomic_DNA"/>
</dbReference>
<comment type="similarity">
    <text evidence="2">Belongs to the bacterial solute-binding protein 2 family.</text>
</comment>
<gene>
    <name evidence="5" type="ORF">GCM10011499_17900</name>
</gene>
<dbReference type="PANTHER" id="PTHR30036">
    <property type="entry name" value="D-XYLOSE-BINDING PERIPLASMIC PROTEIN"/>
    <property type="match status" value="1"/>
</dbReference>
<dbReference type="Proteomes" id="UP000596977">
    <property type="component" value="Unassembled WGS sequence"/>
</dbReference>
<dbReference type="AlphaFoldDB" id="A0A916RBV4"/>
<feature type="domain" description="Periplasmic binding protein" evidence="4">
    <location>
        <begin position="42"/>
        <end position="288"/>
    </location>
</feature>
<dbReference type="InterPro" id="IPR028082">
    <property type="entry name" value="Peripla_BP_I"/>
</dbReference>
<dbReference type="RefSeq" id="WP_164735100.1">
    <property type="nucleotide sequence ID" value="NZ_BMKB01000003.1"/>
</dbReference>
<evidence type="ECO:0000313" key="6">
    <source>
        <dbReference type="Proteomes" id="UP000596977"/>
    </source>
</evidence>
<evidence type="ECO:0000256" key="1">
    <source>
        <dbReference type="ARBA" id="ARBA00004418"/>
    </source>
</evidence>
<dbReference type="Gene3D" id="3.40.50.2300">
    <property type="match status" value="2"/>
</dbReference>
<sequence>MLRSGALLIATSLVTIMAVGPASLAQESAQPQIIMVSGPLFDPFFSALKKGADDAATHLGITYQYSTVQDVNNVQADMARVVDQAVAVEPDALVVGNFFPDAQNPIIRRAAAQGIPVIIQDGGFASWQENGAISYVGYNPEEVGLQAGAFHRDHGVENALCVNHVPGNPTLEAACTAFLSVIEEAGGKGRVLTIALQDAQNPQANLQAMRGALESDPTIDGIMTLGGTQASLAAQAADEAGYGAGEIIIGGSGLTTQVLEKVRDGEVAFAIDLQPYLSGYYGLLLAYHKVVYDLVPAEPVIIGPRFVFADEAQPILDINAQYTGIRGIN</sequence>
<organism evidence="5 6">
    <name type="scientific">Pelagibacterium lentulum</name>
    <dbReference type="NCBI Taxonomy" id="2029865"/>
    <lineage>
        <taxon>Bacteria</taxon>
        <taxon>Pseudomonadati</taxon>
        <taxon>Pseudomonadota</taxon>
        <taxon>Alphaproteobacteria</taxon>
        <taxon>Hyphomicrobiales</taxon>
        <taxon>Devosiaceae</taxon>
        <taxon>Pelagibacterium</taxon>
    </lineage>
</organism>
<name>A0A916RBV4_9HYPH</name>
<reference evidence="5 6" key="1">
    <citation type="journal article" date="2014" name="Int. J. Syst. Evol. Microbiol.">
        <title>Complete genome sequence of Corynebacterium casei LMG S-19264T (=DSM 44701T), isolated from a smear-ripened cheese.</title>
        <authorList>
            <consortium name="US DOE Joint Genome Institute (JGI-PGF)"/>
            <person name="Walter F."/>
            <person name="Albersmeier A."/>
            <person name="Kalinowski J."/>
            <person name="Ruckert C."/>
        </authorList>
    </citation>
    <scope>NUCLEOTIDE SEQUENCE [LARGE SCALE GENOMIC DNA]</scope>
    <source>
        <strain evidence="5 6">CGMCC 1.15896</strain>
    </source>
</reference>
<evidence type="ECO:0000259" key="4">
    <source>
        <dbReference type="Pfam" id="PF13407"/>
    </source>
</evidence>
<evidence type="ECO:0000256" key="2">
    <source>
        <dbReference type="ARBA" id="ARBA00007639"/>
    </source>
</evidence>
<dbReference type="GO" id="GO:0030246">
    <property type="term" value="F:carbohydrate binding"/>
    <property type="evidence" value="ECO:0007669"/>
    <property type="project" value="TreeGrafter"/>
</dbReference>
<dbReference type="InterPro" id="IPR025997">
    <property type="entry name" value="SBP_2_dom"/>
</dbReference>